<evidence type="ECO:0000313" key="2">
    <source>
        <dbReference type="Proteomes" id="UP000492821"/>
    </source>
</evidence>
<dbReference type="Gene3D" id="3.40.30.10">
    <property type="entry name" value="Glutaredoxin"/>
    <property type="match status" value="1"/>
</dbReference>
<dbReference type="InterPro" id="IPR036249">
    <property type="entry name" value="Thioredoxin-like_sf"/>
</dbReference>
<dbReference type="GO" id="GO:0004364">
    <property type="term" value="F:glutathione transferase activity"/>
    <property type="evidence" value="ECO:0007669"/>
    <property type="project" value="TreeGrafter"/>
</dbReference>
<dbReference type="Pfam" id="PF14497">
    <property type="entry name" value="GST_C_3"/>
    <property type="match status" value="1"/>
</dbReference>
<dbReference type="PANTHER" id="PTHR11571:SF150">
    <property type="entry name" value="GLUTATHIONE S-TRANSFERASE"/>
    <property type="match status" value="1"/>
</dbReference>
<dbReference type="PANTHER" id="PTHR11571">
    <property type="entry name" value="GLUTATHIONE S-TRANSFERASE"/>
    <property type="match status" value="1"/>
</dbReference>
<reference evidence="3" key="2">
    <citation type="submission" date="2020-10" db="UniProtKB">
        <authorList>
            <consortium name="WormBaseParasite"/>
        </authorList>
    </citation>
    <scope>IDENTIFICATION</scope>
</reference>
<feature type="domain" description="Glutathione S-transferase C-terminal" evidence="1">
    <location>
        <begin position="115"/>
        <end position="191"/>
    </location>
</feature>
<dbReference type="InterPro" id="IPR036282">
    <property type="entry name" value="Glutathione-S-Trfase_C_sf"/>
</dbReference>
<reference evidence="2" key="1">
    <citation type="journal article" date="2013" name="Genetics">
        <title>The draft genome and transcriptome of Panagrellus redivivus are shaped by the harsh demands of a free-living lifestyle.</title>
        <authorList>
            <person name="Srinivasan J."/>
            <person name="Dillman A.R."/>
            <person name="Macchietto M.G."/>
            <person name="Heikkinen L."/>
            <person name="Lakso M."/>
            <person name="Fracchia K.M."/>
            <person name="Antoshechkin I."/>
            <person name="Mortazavi A."/>
            <person name="Wong G."/>
            <person name="Sternberg P.W."/>
        </authorList>
    </citation>
    <scope>NUCLEOTIDE SEQUENCE [LARGE SCALE GENOMIC DNA]</scope>
    <source>
        <strain evidence="2">MT8872</strain>
    </source>
</reference>
<dbReference type="InterPro" id="IPR004046">
    <property type="entry name" value="GST_C"/>
</dbReference>
<sequence>MVQILSKAPTITLFQLEHSPTADLLRTLVSFADLPFTEVAISTTNPDSAHTGQANSPSVLPALRIDGTTVAELGPVCRRIAVFVGLHGASPHEDTYVDTLGGQILDLWEGINTASKESSRNRKVNDALRQLDELVAGNGKKDKVFLVGKTLSWADLVLVHFVNYIRNNDEFHHLFDDFDQVYPALNRFASHSRPQTNIFDLY</sequence>
<organism evidence="2 3">
    <name type="scientific">Panagrellus redivivus</name>
    <name type="common">Microworm</name>
    <dbReference type="NCBI Taxonomy" id="6233"/>
    <lineage>
        <taxon>Eukaryota</taxon>
        <taxon>Metazoa</taxon>
        <taxon>Ecdysozoa</taxon>
        <taxon>Nematoda</taxon>
        <taxon>Chromadorea</taxon>
        <taxon>Rhabditida</taxon>
        <taxon>Tylenchina</taxon>
        <taxon>Panagrolaimomorpha</taxon>
        <taxon>Panagrolaimoidea</taxon>
        <taxon>Panagrolaimidae</taxon>
        <taxon>Panagrellus</taxon>
    </lineage>
</organism>
<evidence type="ECO:0000259" key="1">
    <source>
        <dbReference type="Pfam" id="PF14497"/>
    </source>
</evidence>
<dbReference type="InterPro" id="IPR050213">
    <property type="entry name" value="GST_superfamily"/>
</dbReference>
<name>A0A7E4ZW09_PANRE</name>
<dbReference type="Gene3D" id="1.20.1050.10">
    <property type="match status" value="1"/>
</dbReference>
<dbReference type="SUPFAM" id="SSF47616">
    <property type="entry name" value="GST C-terminal domain-like"/>
    <property type="match status" value="1"/>
</dbReference>
<accession>A0A7E4ZW09</accession>
<dbReference type="WBParaSite" id="Pan_g20703.t1">
    <property type="protein sequence ID" value="Pan_g20703.t1"/>
    <property type="gene ID" value="Pan_g20703"/>
</dbReference>
<proteinExistence type="predicted"/>
<dbReference type="Proteomes" id="UP000492821">
    <property type="component" value="Unassembled WGS sequence"/>
</dbReference>
<keyword evidence="2" id="KW-1185">Reference proteome</keyword>
<dbReference type="AlphaFoldDB" id="A0A7E4ZW09"/>
<dbReference type="GO" id="GO:0006749">
    <property type="term" value="P:glutathione metabolic process"/>
    <property type="evidence" value="ECO:0007669"/>
    <property type="project" value="TreeGrafter"/>
</dbReference>
<dbReference type="SUPFAM" id="SSF52833">
    <property type="entry name" value="Thioredoxin-like"/>
    <property type="match status" value="1"/>
</dbReference>
<evidence type="ECO:0000313" key="3">
    <source>
        <dbReference type="WBParaSite" id="Pan_g20703.t1"/>
    </source>
</evidence>
<protein>
    <submittedName>
        <fullName evidence="3">GST_C domain-containing protein</fullName>
    </submittedName>
</protein>
<dbReference type="CDD" id="cd00570">
    <property type="entry name" value="GST_N_family"/>
    <property type="match status" value="1"/>
</dbReference>